<dbReference type="InterPro" id="IPR002110">
    <property type="entry name" value="Ankyrin_rpt"/>
</dbReference>
<keyword evidence="4" id="KW-1185">Reference proteome</keyword>
<dbReference type="PROSITE" id="PS50088">
    <property type="entry name" value="ANK_REPEAT"/>
    <property type="match status" value="1"/>
</dbReference>
<dbReference type="EMBL" id="JAKCXM010000001">
    <property type="protein sequence ID" value="KAJ0410239.1"/>
    <property type="molecule type" value="Genomic_DNA"/>
</dbReference>
<keyword evidence="1" id="KW-0040">ANK repeat</keyword>
<dbReference type="Gene3D" id="1.25.40.20">
    <property type="entry name" value="Ankyrin repeat-containing domain"/>
    <property type="match status" value="1"/>
</dbReference>
<proteinExistence type="predicted"/>
<dbReference type="SUPFAM" id="SSF49265">
    <property type="entry name" value="Fibronectin type III"/>
    <property type="match status" value="1"/>
</dbReference>
<sequence length="318" mass="35109">MKGKQPSLADDGSGNDGWRVVLLRALVNGDRDLVVRTLLAHVDMLSAPFAAVMPVWKLQWESPHWWMLREATPLFIASAHAHPAVIQWLVRHGADRSSRCHLQRTPLDVVGECCISASTDVAARVESCRKLLLAQPAAPDPPRRNVSFACHVASQVVVVATAPPLPPSPKKRPATEPQQQQQQQQVVHKCLVDVTWETPLANGAMIDKYELRYRVAAAEEESAVRRADDEDGDEGGSQQAPDAPQQEEEEDAKRPATTSWRVERAAHNRKTRTQGLMLDGLQFDCAYEVMLRSWSAGGRGDWSPPFKFTTVPAPSPAT</sequence>
<gene>
    <name evidence="3" type="ORF">P43SY_002571</name>
</gene>
<dbReference type="SUPFAM" id="SSF48403">
    <property type="entry name" value="Ankyrin repeat"/>
    <property type="match status" value="1"/>
</dbReference>
<dbReference type="InterPro" id="IPR036770">
    <property type="entry name" value="Ankyrin_rpt-contain_sf"/>
</dbReference>
<evidence type="ECO:0000313" key="4">
    <source>
        <dbReference type="Proteomes" id="UP001209570"/>
    </source>
</evidence>
<feature type="repeat" description="ANK" evidence="1">
    <location>
        <begin position="69"/>
        <end position="101"/>
    </location>
</feature>
<dbReference type="InterPro" id="IPR036116">
    <property type="entry name" value="FN3_sf"/>
</dbReference>
<name>A0AAD5LTP2_PYTIN</name>
<evidence type="ECO:0008006" key="5">
    <source>
        <dbReference type="Google" id="ProtNLM"/>
    </source>
</evidence>
<dbReference type="CDD" id="cd00063">
    <property type="entry name" value="FN3"/>
    <property type="match status" value="1"/>
</dbReference>
<feature type="region of interest" description="Disordered" evidence="2">
    <location>
        <begin position="222"/>
        <end position="267"/>
    </location>
</feature>
<dbReference type="Proteomes" id="UP001209570">
    <property type="component" value="Unassembled WGS sequence"/>
</dbReference>
<feature type="region of interest" description="Disordered" evidence="2">
    <location>
        <begin position="163"/>
        <end position="184"/>
    </location>
</feature>
<organism evidence="3 4">
    <name type="scientific">Pythium insidiosum</name>
    <name type="common">Pythiosis disease agent</name>
    <dbReference type="NCBI Taxonomy" id="114742"/>
    <lineage>
        <taxon>Eukaryota</taxon>
        <taxon>Sar</taxon>
        <taxon>Stramenopiles</taxon>
        <taxon>Oomycota</taxon>
        <taxon>Peronosporomycetes</taxon>
        <taxon>Pythiales</taxon>
        <taxon>Pythiaceae</taxon>
        <taxon>Pythium</taxon>
    </lineage>
</organism>
<dbReference type="Gene3D" id="2.60.40.10">
    <property type="entry name" value="Immunoglobulins"/>
    <property type="match status" value="1"/>
</dbReference>
<evidence type="ECO:0000256" key="2">
    <source>
        <dbReference type="SAM" id="MobiDB-lite"/>
    </source>
</evidence>
<protein>
    <recommendedName>
        <fullName evidence="5">Fibronectin type-III domain-containing protein</fullName>
    </recommendedName>
</protein>
<dbReference type="InterPro" id="IPR003961">
    <property type="entry name" value="FN3_dom"/>
</dbReference>
<evidence type="ECO:0000313" key="3">
    <source>
        <dbReference type="EMBL" id="KAJ0410239.1"/>
    </source>
</evidence>
<evidence type="ECO:0000256" key="1">
    <source>
        <dbReference type="PROSITE-ProRule" id="PRU00023"/>
    </source>
</evidence>
<accession>A0AAD5LTP2</accession>
<dbReference type="InterPro" id="IPR013783">
    <property type="entry name" value="Ig-like_fold"/>
</dbReference>
<dbReference type="Pfam" id="PF13606">
    <property type="entry name" value="Ank_3"/>
    <property type="match status" value="1"/>
</dbReference>
<feature type="region of interest" description="Disordered" evidence="2">
    <location>
        <begin position="296"/>
        <end position="318"/>
    </location>
</feature>
<dbReference type="AlphaFoldDB" id="A0AAD5LTP2"/>
<reference evidence="3" key="1">
    <citation type="submission" date="2021-12" db="EMBL/GenBank/DDBJ databases">
        <title>Prjna785345.</title>
        <authorList>
            <person name="Rujirawat T."/>
            <person name="Krajaejun T."/>
        </authorList>
    </citation>
    <scope>NUCLEOTIDE SEQUENCE</scope>
    <source>
        <strain evidence="3">Pi057C3</strain>
    </source>
</reference>
<comment type="caution">
    <text evidence="3">The sequence shown here is derived from an EMBL/GenBank/DDBJ whole genome shotgun (WGS) entry which is preliminary data.</text>
</comment>